<dbReference type="GO" id="GO:0016491">
    <property type="term" value="F:oxidoreductase activity"/>
    <property type="evidence" value="ECO:0007669"/>
    <property type="project" value="InterPro"/>
</dbReference>
<dbReference type="GO" id="GO:0016853">
    <property type="term" value="F:isomerase activity"/>
    <property type="evidence" value="ECO:0007669"/>
    <property type="project" value="UniProtKB-KW"/>
</dbReference>
<dbReference type="InterPro" id="IPR050553">
    <property type="entry name" value="Thioredoxin_ResA/DsbE_sf"/>
</dbReference>
<gene>
    <name evidence="3" type="ORF">SAMN04487996_107247</name>
</gene>
<dbReference type="InterPro" id="IPR013766">
    <property type="entry name" value="Thioredoxin_domain"/>
</dbReference>
<dbReference type="STRING" id="659014.SAMN04487996_107247"/>
<dbReference type="EMBL" id="FNAN01000007">
    <property type="protein sequence ID" value="SDE87249.1"/>
    <property type="molecule type" value="Genomic_DNA"/>
</dbReference>
<dbReference type="Gene3D" id="3.40.30.10">
    <property type="entry name" value="Glutaredoxin"/>
    <property type="match status" value="1"/>
</dbReference>
<feature type="chain" id="PRO_5011494957" evidence="1">
    <location>
        <begin position="29"/>
        <end position="645"/>
    </location>
</feature>
<feature type="signal peptide" evidence="1">
    <location>
        <begin position="1"/>
        <end position="28"/>
    </location>
</feature>
<accession>A0A1G7GGV6</accession>
<keyword evidence="4" id="KW-1185">Reference proteome</keyword>
<dbReference type="SUPFAM" id="SSF52833">
    <property type="entry name" value="Thioredoxin-like"/>
    <property type="match status" value="1"/>
</dbReference>
<protein>
    <submittedName>
        <fullName evidence="3">Thiol-disulfide isomerase or thioredoxin</fullName>
    </submittedName>
</protein>
<dbReference type="InterPro" id="IPR013740">
    <property type="entry name" value="Redoxin"/>
</dbReference>
<evidence type="ECO:0000256" key="1">
    <source>
        <dbReference type="SAM" id="SignalP"/>
    </source>
</evidence>
<dbReference type="Proteomes" id="UP000198748">
    <property type="component" value="Unassembled WGS sequence"/>
</dbReference>
<dbReference type="PROSITE" id="PS51352">
    <property type="entry name" value="THIOREDOXIN_2"/>
    <property type="match status" value="1"/>
</dbReference>
<feature type="domain" description="Thioredoxin" evidence="2">
    <location>
        <begin position="499"/>
        <end position="644"/>
    </location>
</feature>
<dbReference type="OrthoDB" id="6399635at2"/>
<dbReference type="CDD" id="cd02966">
    <property type="entry name" value="TlpA_like_family"/>
    <property type="match status" value="1"/>
</dbReference>
<reference evidence="4" key="1">
    <citation type="submission" date="2016-10" db="EMBL/GenBank/DDBJ databases">
        <authorList>
            <person name="Varghese N."/>
            <person name="Submissions S."/>
        </authorList>
    </citation>
    <scope>NUCLEOTIDE SEQUENCE [LARGE SCALE GENOMIC DNA]</scope>
    <source>
        <strain evidence="4">DSM 25329</strain>
    </source>
</reference>
<evidence type="ECO:0000259" key="2">
    <source>
        <dbReference type="PROSITE" id="PS51352"/>
    </source>
</evidence>
<dbReference type="PANTHER" id="PTHR42852">
    <property type="entry name" value="THIOL:DISULFIDE INTERCHANGE PROTEIN DSBE"/>
    <property type="match status" value="1"/>
</dbReference>
<organism evidence="3 4">
    <name type="scientific">Dyadobacter soli</name>
    <dbReference type="NCBI Taxonomy" id="659014"/>
    <lineage>
        <taxon>Bacteria</taxon>
        <taxon>Pseudomonadati</taxon>
        <taxon>Bacteroidota</taxon>
        <taxon>Cytophagia</taxon>
        <taxon>Cytophagales</taxon>
        <taxon>Spirosomataceae</taxon>
        <taxon>Dyadobacter</taxon>
    </lineage>
</organism>
<name>A0A1G7GGV6_9BACT</name>
<keyword evidence="3" id="KW-0413">Isomerase</keyword>
<proteinExistence type="predicted"/>
<dbReference type="InterPro" id="IPR036249">
    <property type="entry name" value="Thioredoxin-like_sf"/>
</dbReference>
<dbReference type="AlphaFoldDB" id="A0A1G7GGV6"/>
<dbReference type="Pfam" id="PF08534">
    <property type="entry name" value="Redoxin"/>
    <property type="match status" value="1"/>
</dbReference>
<dbReference type="PANTHER" id="PTHR42852:SF13">
    <property type="entry name" value="PROTEIN DIPZ"/>
    <property type="match status" value="1"/>
</dbReference>
<dbReference type="PROSITE" id="PS51257">
    <property type="entry name" value="PROKAR_LIPOPROTEIN"/>
    <property type="match status" value="1"/>
</dbReference>
<evidence type="ECO:0000313" key="3">
    <source>
        <dbReference type="EMBL" id="SDE87249.1"/>
    </source>
</evidence>
<sequence length="645" mass="73282">MKNLYRTPLRRYAFAMCATLLSCLNAFGQGVSPSVNFSKNPAPGDTLKVAIQFPDPAQLPLGLYCIAYINDTSDYPIAKEIVLNTTANGAEASVPTYNSTRSVLCVLLDSTGKLYNNEGKGYWTPMWKAGEAVEGALASIAEMYAGAWSPENSYHLGSEPKLAHDLYNREFAAYPGLKRKFFRHYLGTFDLNDAAQRKAFREELDVYAGLPDLDEWELSLAVNKYYAALGETELAARYKAEAARRYPKGSLALQNGSLPLLKAIYLASSFDERMRIFQDYKERFTKEYPDEFTERVLTNRKSQMLGKILQTYPGNDIPEFWLAEVNTMNEEFSRYAYKNAGRMLLEEGTNFALAEKFAKEAADRQKRFLNAPRVPIERSFKTDRRTLEVRKTIYGEYLALYGRALMLQKKYREALPILEEASVRWCKRGNAEINQHYIESLIHSDMQQRAISEMDTVIAMGKSTERIQEWHKQLSKDKKKFATLKASSLADIQARYKDRLINEKVPEAFLTDLTGNKINLDDFQGKTIVLDCWASWCAPCIAGFPAVKKLITETPADSNIVYLFINMLDKRGKDRVNDLFEQPFRPYLLFDDSNQGATALNVSSLPTKIIIDRNFRIRFKEAGITGGTQEQADQLLAIIGLINRE</sequence>
<keyword evidence="1" id="KW-0732">Signal</keyword>
<evidence type="ECO:0000313" key="4">
    <source>
        <dbReference type="Proteomes" id="UP000198748"/>
    </source>
</evidence>
<dbReference type="RefSeq" id="WP_090150498.1">
    <property type="nucleotide sequence ID" value="NZ_FNAN01000007.1"/>
</dbReference>